<comment type="caution">
    <text evidence="1">The sequence shown here is derived from an EMBL/GenBank/DDBJ whole genome shotgun (WGS) entry which is preliminary data.</text>
</comment>
<proteinExistence type="predicted"/>
<accession>A0AAV9GM57</accession>
<sequence length="181" mass="19878">MPSLPKLTHLPTRHPRSCASLSLPLLAFLNDTLPPPPAPTLSVGSGPGLLEAAFIHQYPKRSAAPISFYGIEVSTDPASPPVNRFLPEQSSLVVPGTWAVAREAEEAEGLVFVYPRQPGLIARYLDAGKGVRVVVWIGPRCDEEEMCEPLRRWGVEEEVDEGLVEEGERVVVYRRREGEEG</sequence>
<dbReference type="EMBL" id="MU865943">
    <property type="protein sequence ID" value="KAK4448417.1"/>
    <property type="molecule type" value="Genomic_DNA"/>
</dbReference>
<evidence type="ECO:0000313" key="2">
    <source>
        <dbReference type="Proteomes" id="UP001321760"/>
    </source>
</evidence>
<gene>
    <name evidence="1" type="ORF">QBC34DRAFT_465823</name>
</gene>
<name>A0AAV9GM57_9PEZI</name>
<evidence type="ECO:0000313" key="1">
    <source>
        <dbReference type="EMBL" id="KAK4448417.1"/>
    </source>
</evidence>
<reference evidence="1" key="2">
    <citation type="submission" date="2023-05" db="EMBL/GenBank/DDBJ databases">
        <authorList>
            <consortium name="Lawrence Berkeley National Laboratory"/>
            <person name="Steindorff A."/>
            <person name="Hensen N."/>
            <person name="Bonometti L."/>
            <person name="Westerberg I."/>
            <person name="Brannstrom I.O."/>
            <person name="Guillou S."/>
            <person name="Cros-Aarteil S."/>
            <person name="Calhoun S."/>
            <person name="Haridas S."/>
            <person name="Kuo A."/>
            <person name="Mondo S."/>
            <person name="Pangilinan J."/>
            <person name="Riley R."/>
            <person name="Labutti K."/>
            <person name="Andreopoulos B."/>
            <person name="Lipzen A."/>
            <person name="Chen C."/>
            <person name="Yanf M."/>
            <person name="Daum C."/>
            <person name="Ng V."/>
            <person name="Clum A."/>
            <person name="Ohm R."/>
            <person name="Martin F."/>
            <person name="Silar P."/>
            <person name="Natvig D."/>
            <person name="Lalanne C."/>
            <person name="Gautier V."/>
            <person name="Ament-Velasquez S.L."/>
            <person name="Kruys A."/>
            <person name="Hutchinson M.I."/>
            <person name="Powell A.J."/>
            <person name="Barry K."/>
            <person name="Miller A.N."/>
            <person name="Grigoriev I.V."/>
            <person name="Debuchy R."/>
            <person name="Gladieux P."/>
            <person name="Thoren M.H."/>
            <person name="Johannesson H."/>
        </authorList>
    </citation>
    <scope>NUCLEOTIDE SEQUENCE</scope>
    <source>
        <strain evidence="1">PSN243</strain>
    </source>
</reference>
<keyword evidence="2" id="KW-1185">Reference proteome</keyword>
<protein>
    <submittedName>
        <fullName evidence="1">Uncharacterized protein</fullName>
    </submittedName>
</protein>
<organism evidence="1 2">
    <name type="scientific">Podospora aff. communis PSN243</name>
    <dbReference type="NCBI Taxonomy" id="3040156"/>
    <lineage>
        <taxon>Eukaryota</taxon>
        <taxon>Fungi</taxon>
        <taxon>Dikarya</taxon>
        <taxon>Ascomycota</taxon>
        <taxon>Pezizomycotina</taxon>
        <taxon>Sordariomycetes</taxon>
        <taxon>Sordariomycetidae</taxon>
        <taxon>Sordariales</taxon>
        <taxon>Podosporaceae</taxon>
        <taxon>Podospora</taxon>
    </lineage>
</organism>
<reference evidence="1" key="1">
    <citation type="journal article" date="2023" name="Mol. Phylogenet. Evol.">
        <title>Genome-scale phylogeny and comparative genomics of the fungal order Sordariales.</title>
        <authorList>
            <person name="Hensen N."/>
            <person name="Bonometti L."/>
            <person name="Westerberg I."/>
            <person name="Brannstrom I.O."/>
            <person name="Guillou S."/>
            <person name="Cros-Aarteil S."/>
            <person name="Calhoun S."/>
            <person name="Haridas S."/>
            <person name="Kuo A."/>
            <person name="Mondo S."/>
            <person name="Pangilinan J."/>
            <person name="Riley R."/>
            <person name="LaButti K."/>
            <person name="Andreopoulos B."/>
            <person name="Lipzen A."/>
            <person name="Chen C."/>
            <person name="Yan M."/>
            <person name="Daum C."/>
            <person name="Ng V."/>
            <person name="Clum A."/>
            <person name="Steindorff A."/>
            <person name="Ohm R.A."/>
            <person name="Martin F."/>
            <person name="Silar P."/>
            <person name="Natvig D.O."/>
            <person name="Lalanne C."/>
            <person name="Gautier V."/>
            <person name="Ament-Velasquez S.L."/>
            <person name="Kruys A."/>
            <person name="Hutchinson M.I."/>
            <person name="Powell A.J."/>
            <person name="Barry K."/>
            <person name="Miller A.N."/>
            <person name="Grigoriev I.V."/>
            <person name="Debuchy R."/>
            <person name="Gladieux P."/>
            <person name="Hiltunen Thoren M."/>
            <person name="Johannesson H."/>
        </authorList>
    </citation>
    <scope>NUCLEOTIDE SEQUENCE</scope>
    <source>
        <strain evidence="1">PSN243</strain>
    </source>
</reference>
<dbReference type="AlphaFoldDB" id="A0AAV9GM57"/>
<dbReference type="Proteomes" id="UP001321760">
    <property type="component" value="Unassembled WGS sequence"/>
</dbReference>